<dbReference type="EC" id="2.7.13.3" evidence="3"/>
<dbReference type="SMART" id="SM00387">
    <property type="entry name" value="HATPase_c"/>
    <property type="match status" value="1"/>
</dbReference>
<name>A0A078KMP7_9FIRM</name>
<dbReference type="Proteomes" id="UP000032431">
    <property type="component" value="Chromosome I"/>
</dbReference>
<keyword evidence="6" id="KW-0808">Transferase</keyword>
<dbReference type="Pfam" id="PF00512">
    <property type="entry name" value="HisKA"/>
    <property type="match status" value="1"/>
</dbReference>
<evidence type="ECO:0000256" key="3">
    <source>
        <dbReference type="ARBA" id="ARBA00012438"/>
    </source>
</evidence>
<feature type="domain" description="Histidine kinase" evidence="14">
    <location>
        <begin position="69"/>
        <end position="281"/>
    </location>
</feature>
<dbReference type="Gene3D" id="1.10.287.130">
    <property type="match status" value="1"/>
</dbReference>
<evidence type="ECO:0000256" key="13">
    <source>
        <dbReference type="ARBA" id="ARBA00023136"/>
    </source>
</evidence>
<dbReference type="Gene3D" id="3.30.565.10">
    <property type="entry name" value="Histidine kinase-like ATPase, C-terminal domain"/>
    <property type="match status" value="1"/>
</dbReference>
<evidence type="ECO:0000256" key="11">
    <source>
        <dbReference type="ARBA" id="ARBA00022989"/>
    </source>
</evidence>
<dbReference type="GO" id="GO:0005524">
    <property type="term" value="F:ATP binding"/>
    <property type="evidence" value="ECO:0007669"/>
    <property type="project" value="UniProtKB-KW"/>
</dbReference>
<dbReference type="KEGG" id="ccel:CCDG5_0668"/>
<dbReference type="InterPro" id="IPR004358">
    <property type="entry name" value="Sig_transdc_His_kin-like_C"/>
</dbReference>
<dbReference type="InterPro" id="IPR003660">
    <property type="entry name" value="HAMP_dom"/>
</dbReference>
<keyword evidence="8" id="KW-0547">Nucleotide-binding</keyword>
<comment type="catalytic activity">
    <reaction evidence="1">
        <text>ATP + protein L-histidine = ADP + protein N-phospho-L-histidine.</text>
        <dbReference type="EC" id="2.7.13.3"/>
    </reaction>
</comment>
<keyword evidence="4" id="KW-1003">Cell membrane</keyword>
<evidence type="ECO:0000256" key="7">
    <source>
        <dbReference type="ARBA" id="ARBA00022692"/>
    </source>
</evidence>
<keyword evidence="17" id="KW-1185">Reference proteome</keyword>
<dbReference type="InterPro" id="IPR036097">
    <property type="entry name" value="HisK_dim/P_sf"/>
</dbReference>
<dbReference type="InterPro" id="IPR003661">
    <property type="entry name" value="HisK_dim/P_dom"/>
</dbReference>
<evidence type="ECO:0000256" key="9">
    <source>
        <dbReference type="ARBA" id="ARBA00022777"/>
    </source>
</evidence>
<keyword evidence="5" id="KW-0597">Phosphoprotein</keyword>
<accession>A0A078KMP7</accession>
<dbReference type="AlphaFoldDB" id="A0A078KMP7"/>
<dbReference type="PROSITE" id="PS50109">
    <property type="entry name" value="HIS_KIN"/>
    <property type="match status" value="1"/>
</dbReference>
<comment type="subcellular location">
    <subcellularLocation>
        <location evidence="2">Cell membrane</location>
        <topology evidence="2">Multi-pass membrane protein</topology>
    </subcellularLocation>
</comment>
<evidence type="ECO:0000259" key="15">
    <source>
        <dbReference type="PROSITE" id="PS50885"/>
    </source>
</evidence>
<evidence type="ECO:0000256" key="5">
    <source>
        <dbReference type="ARBA" id="ARBA00022553"/>
    </source>
</evidence>
<keyword evidence="12" id="KW-0902">Two-component regulatory system</keyword>
<keyword evidence="7" id="KW-0812">Transmembrane</keyword>
<evidence type="ECO:0000256" key="12">
    <source>
        <dbReference type="ARBA" id="ARBA00023012"/>
    </source>
</evidence>
<dbReference type="OrthoDB" id="9773956at2"/>
<dbReference type="PANTHER" id="PTHR45528:SF1">
    <property type="entry name" value="SENSOR HISTIDINE KINASE CPXA"/>
    <property type="match status" value="1"/>
</dbReference>
<dbReference type="PRINTS" id="PR00344">
    <property type="entry name" value="BCTRLSENSOR"/>
</dbReference>
<dbReference type="SMART" id="SM00304">
    <property type="entry name" value="HAMP"/>
    <property type="match status" value="1"/>
</dbReference>
<dbReference type="Pfam" id="PF02518">
    <property type="entry name" value="HATPase_c"/>
    <property type="match status" value="1"/>
</dbReference>
<evidence type="ECO:0000256" key="8">
    <source>
        <dbReference type="ARBA" id="ARBA00022741"/>
    </source>
</evidence>
<dbReference type="CDD" id="cd06225">
    <property type="entry name" value="HAMP"/>
    <property type="match status" value="1"/>
</dbReference>
<dbReference type="GO" id="GO:0005886">
    <property type="term" value="C:plasma membrane"/>
    <property type="evidence" value="ECO:0007669"/>
    <property type="project" value="UniProtKB-SubCell"/>
</dbReference>
<evidence type="ECO:0000256" key="1">
    <source>
        <dbReference type="ARBA" id="ARBA00000085"/>
    </source>
</evidence>
<sequence length="282" mass="31616">MNRVYTKIEEARRQAIKISRGDFNTRLDDTEEGAFARLFHAFNEMSAGVSAKYEKLSEDRLFLKNLISDISHQLKTPLSALKMYNEILLQEPLSDAALEFTKKSQEQLERMEWLILGLLKMAMVETGFLDLNIKEHNLMSIIKDSINDFELSLNNKNIEVILSGDDKISLNCDAGWLKEAFGNVIKNCMEYTPQNGKITITIEETPIMISVKFHDSGKGIHRDDLPFIFKRFYRGKGSHSSGSGIGLPLAKSITEQMGGTLTAGGAYGSGAEFTFSFPKTVI</sequence>
<dbReference type="PROSITE" id="PS50885">
    <property type="entry name" value="HAMP"/>
    <property type="match status" value="1"/>
</dbReference>
<dbReference type="InterPro" id="IPR003594">
    <property type="entry name" value="HATPase_dom"/>
</dbReference>
<dbReference type="EMBL" id="LM995447">
    <property type="protein sequence ID" value="CDZ23797.1"/>
    <property type="molecule type" value="Genomic_DNA"/>
</dbReference>
<dbReference type="SUPFAM" id="SSF47384">
    <property type="entry name" value="Homodimeric domain of signal transducing histidine kinase"/>
    <property type="match status" value="1"/>
</dbReference>
<gene>
    <name evidence="16" type="ORF">CCDG5_0668</name>
</gene>
<keyword evidence="13" id="KW-0472">Membrane</keyword>
<keyword evidence="10" id="KW-0067">ATP-binding</keyword>
<dbReference type="SUPFAM" id="SSF55874">
    <property type="entry name" value="ATPase domain of HSP90 chaperone/DNA topoisomerase II/histidine kinase"/>
    <property type="match status" value="1"/>
</dbReference>
<dbReference type="InterPro" id="IPR036890">
    <property type="entry name" value="HATPase_C_sf"/>
</dbReference>
<dbReference type="PANTHER" id="PTHR45528">
    <property type="entry name" value="SENSOR HISTIDINE KINASE CPXA"/>
    <property type="match status" value="1"/>
</dbReference>
<dbReference type="STRING" id="29343.CCDG5_0668"/>
<evidence type="ECO:0000313" key="16">
    <source>
        <dbReference type="EMBL" id="CDZ23797.1"/>
    </source>
</evidence>
<dbReference type="InterPro" id="IPR050398">
    <property type="entry name" value="HssS/ArlS-like"/>
</dbReference>
<dbReference type="GO" id="GO:0000155">
    <property type="term" value="F:phosphorelay sensor kinase activity"/>
    <property type="evidence" value="ECO:0007669"/>
    <property type="project" value="InterPro"/>
</dbReference>
<dbReference type="HOGENOM" id="CLU_000445_89_3_9"/>
<evidence type="ECO:0000256" key="4">
    <source>
        <dbReference type="ARBA" id="ARBA00022475"/>
    </source>
</evidence>
<reference evidence="17" key="1">
    <citation type="submission" date="2014-07" db="EMBL/GenBank/DDBJ databases">
        <authorList>
            <person name="Wibberg D."/>
        </authorList>
    </citation>
    <scope>NUCLEOTIDE SEQUENCE [LARGE SCALE GENOMIC DNA]</scope>
    <source>
        <strain evidence="17">DG5</strain>
    </source>
</reference>
<organism evidence="16 17">
    <name type="scientific">[Clostridium] cellulosi</name>
    <dbReference type="NCBI Taxonomy" id="29343"/>
    <lineage>
        <taxon>Bacteria</taxon>
        <taxon>Bacillati</taxon>
        <taxon>Bacillota</taxon>
        <taxon>Clostridia</taxon>
        <taxon>Eubacteriales</taxon>
        <taxon>Oscillospiraceae</taxon>
        <taxon>Oscillospiraceae incertae sedis</taxon>
    </lineage>
</organism>
<feature type="domain" description="HAMP" evidence="15">
    <location>
        <begin position="2"/>
        <end position="54"/>
    </location>
</feature>
<dbReference type="SMART" id="SM00388">
    <property type="entry name" value="HisKA"/>
    <property type="match status" value="1"/>
</dbReference>
<evidence type="ECO:0000256" key="6">
    <source>
        <dbReference type="ARBA" id="ARBA00022679"/>
    </source>
</evidence>
<keyword evidence="11" id="KW-1133">Transmembrane helix</keyword>
<dbReference type="CDD" id="cd00082">
    <property type="entry name" value="HisKA"/>
    <property type="match status" value="1"/>
</dbReference>
<keyword evidence="9 16" id="KW-0418">Kinase</keyword>
<protein>
    <recommendedName>
        <fullName evidence="3">histidine kinase</fullName>
        <ecNumber evidence="3">2.7.13.3</ecNumber>
    </recommendedName>
</protein>
<evidence type="ECO:0000256" key="2">
    <source>
        <dbReference type="ARBA" id="ARBA00004651"/>
    </source>
</evidence>
<dbReference type="PATRIC" id="fig|29343.3.peg.700"/>
<evidence type="ECO:0000256" key="10">
    <source>
        <dbReference type="ARBA" id="ARBA00022840"/>
    </source>
</evidence>
<evidence type="ECO:0000259" key="14">
    <source>
        <dbReference type="PROSITE" id="PS50109"/>
    </source>
</evidence>
<dbReference type="InterPro" id="IPR005467">
    <property type="entry name" value="His_kinase_dom"/>
</dbReference>
<evidence type="ECO:0000313" key="17">
    <source>
        <dbReference type="Proteomes" id="UP000032431"/>
    </source>
</evidence>
<proteinExistence type="predicted"/>